<dbReference type="AlphaFoldDB" id="A0A6S7ERK8"/>
<dbReference type="InterPro" id="IPR036390">
    <property type="entry name" value="WH_DNA-bd_sf"/>
</dbReference>
<proteinExistence type="predicted"/>
<evidence type="ECO:0000313" key="2">
    <source>
        <dbReference type="Proteomes" id="UP000494122"/>
    </source>
</evidence>
<sequence length="94" mass="10574">MSERHAAYTLSEHEKRILAALPSDGGLLTRDVAKKVHPMFGTTNHMHSAAVRSWLLHLEHLGLVRKLDDEKPVCWRLAPPKENPNVEGADIQHP</sequence>
<dbReference type="EMBL" id="CADILE010000021">
    <property type="protein sequence ID" value="CAB3919907.1"/>
    <property type="molecule type" value="Genomic_DNA"/>
</dbReference>
<evidence type="ECO:0000313" key="1">
    <source>
        <dbReference type="EMBL" id="CAB3919907.1"/>
    </source>
</evidence>
<dbReference type="RefSeq" id="WP_157810521.1">
    <property type="nucleotide sequence ID" value="NZ_CADILE010000021.1"/>
</dbReference>
<reference evidence="1 2" key="1">
    <citation type="submission" date="2020-04" db="EMBL/GenBank/DDBJ databases">
        <authorList>
            <person name="De Canck E."/>
        </authorList>
    </citation>
    <scope>NUCLEOTIDE SEQUENCE [LARGE SCALE GENOMIC DNA]</scope>
    <source>
        <strain evidence="1 2">LMG 3328</strain>
    </source>
</reference>
<organism evidence="1 2">
    <name type="scientific">Achromobacter ruhlandii</name>
    <dbReference type="NCBI Taxonomy" id="72557"/>
    <lineage>
        <taxon>Bacteria</taxon>
        <taxon>Pseudomonadati</taxon>
        <taxon>Pseudomonadota</taxon>
        <taxon>Betaproteobacteria</taxon>
        <taxon>Burkholderiales</taxon>
        <taxon>Alcaligenaceae</taxon>
        <taxon>Achromobacter</taxon>
    </lineage>
</organism>
<accession>A0A6S7ERK8</accession>
<name>A0A6S7ERK8_9BURK</name>
<dbReference type="SUPFAM" id="SSF46785">
    <property type="entry name" value="Winged helix' DNA-binding domain"/>
    <property type="match status" value="1"/>
</dbReference>
<dbReference type="Proteomes" id="UP000494122">
    <property type="component" value="Unassembled WGS sequence"/>
</dbReference>
<dbReference type="InterPro" id="IPR036388">
    <property type="entry name" value="WH-like_DNA-bd_sf"/>
</dbReference>
<protein>
    <submittedName>
        <fullName evidence="1">Uncharacterized protein</fullName>
    </submittedName>
</protein>
<dbReference type="Gene3D" id="1.10.10.10">
    <property type="entry name" value="Winged helix-like DNA-binding domain superfamily/Winged helix DNA-binding domain"/>
    <property type="match status" value="1"/>
</dbReference>
<gene>
    <name evidence="1" type="ORF">LMG3328_05301</name>
</gene>